<reference evidence="1" key="2">
    <citation type="journal article" date="2014" name="ISME J.">
        <title>Microbial stratification in low pH oxic and suboxic macroscopic growths along an acid mine drainage.</title>
        <authorList>
            <person name="Mendez-Garcia C."/>
            <person name="Mesa V."/>
            <person name="Sprenger R.R."/>
            <person name="Richter M."/>
            <person name="Diez M.S."/>
            <person name="Solano J."/>
            <person name="Bargiela R."/>
            <person name="Golyshina O.V."/>
            <person name="Manteca A."/>
            <person name="Ramos J.L."/>
            <person name="Gallego J.R."/>
            <person name="Llorente I."/>
            <person name="Martins Dos Santos V.A."/>
            <person name="Jensen O.N."/>
            <person name="Pelaez A.I."/>
            <person name="Sanchez J."/>
            <person name="Ferrer M."/>
        </authorList>
    </citation>
    <scope>NUCLEOTIDE SEQUENCE</scope>
</reference>
<sequence>MPAEVRERAGLVEGAILVLLETPSGIVLVTQRQLRDRVREELSSLDL</sequence>
<feature type="non-terminal residue" evidence="1">
    <location>
        <position position="47"/>
    </location>
</feature>
<dbReference type="EMBL" id="AUZX01001245">
    <property type="protein sequence ID" value="EQD79598.1"/>
    <property type="molecule type" value="Genomic_DNA"/>
</dbReference>
<proteinExistence type="predicted"/>
<gene>
    <name evidence="1" type="ORF">B1A_01641</name>
</gene>
<protein>
    <submittedName>
        <fullName evidence="1">Transcriptional regulator, AbrB family</fullName>
    </submittedName>
</protein>
<organism evidence="1">
    <name type="scientific">mine drainage metagenome</name>
    <dbReference type="NCBI Taxonomy" id="410659"/>
    <lineage>
        <taxon>unclassified sequences</taxon>
        <taxon>metagenomes</taxon>
        <taxon>ecological metagenomes</taxon>
    </lineage>
</organism>
<reference evidence="1" key="1">
    <citation type="submission" date="2013-08" db="EMBL/GenBank/DDBJ databases">
        <authorList>
            <person name="Mendez C."/>
            <person name="Richter M."/>
            <person name="Ferrer M."/>
            <person name="Sanchez J."/>
        </authorList>
    </citation>
    <scope>NUCLEOTIDE SEQUENCE</scope>
</reference>
<name>T1CDQ9_9ZZZZ</name>
<dbReference type="AlphaFoldDB" id="T1CDQ9"/>
<comment type="caution">
    <text evidence="1">The sequence shown here is derived from an EMBL/GenBank/DDBJ whole genome shotgun (WGS) entry which is preliminary data.</text>
</comment>
<evidence type="ECO:0000313" key="1">
    <source>
        <dbReference type="EMBL" id="EQD79598.1"/>
    </source>
</evidence>
<accession>T1CDQ9</accession>